<feature type="region of interest" description="Disordered" evidence="1">
    <location>
        <begin position="208"/>
        <end position="270"/>
    </location>
</feature>
<evidence type="ECO:0000313" key="2">
    <source>
        <dbReference type="EMBL" id="KAF3441132.1"/>
    </source>
</evidence>
<name>A0A8K0GTV2_9ROSA</name>
<dbReference type="EMBL" id="VOIH02000007">
    <property type="protein sequence ID" value="KAF3441132.1"/>
    <property type="molecule type" value="Genomic_DNA"/>
</dbReference>
<feature type="compositionally biased region" description="Basic and acidic residues" evidence="1">
    <location>
        <begin position="255"/>
        <end position="265"/>
    </location>
</feature>
<dbReference type="Proteomes" id="UP000796880">
    <property type="component" value="Unassembled WGS sequence"/>
</dbReference>
<keyword evidence="3" id="KW-1185">Reference proteome</keyword>
<dbReference type="AlphaFoldDB" id="A0A8K0GTV2"/>
<organism evidence="2 3">
    <name type="scientific">Rhamnella rubrinervis</name>
    <dbReference type="NCBI Taxonomy" id="2594499"/>
    <lineage>
        <taxon>Eukaryota</taxon>
        <taxon>Viridiplantae</taxon>
        <taxon>Streptophyta</taxon>
        <taxon>Embryophyta</taxon>
        <taxon>Tracheophyta</taxon>
        <taxon>Spermatophyta</taxon>
        <taxon>Magnoliopsida</taxon>
        <taxon>eudicotyledons</taxon>
        <taxon>Gunneridae</taxon>
        <taxon>Pentapetalae</taxon>
        <taxon>rosids</taxon>
        <taxon>fabids</taxon>
        <taxon>Rosales</taxon>
        <taxon>Rhamnaceae</taxon>
        <taxon>rhamnoid group</taxon>
        <taxon>Rhamneae</taxon>
        <taxon>Rhamnella</taxon>
    </lineage>
</organism>
<evidence type="ECO:0008006" key="4">
    <source>
        <dbReference type="Google" id="ProtNLM"/>
    </source>
</evidence>
<comment type="caution">
    <text evidence="2">The sequence shown here is derived from an EMBL/GenBank/DDBJ whole genome shotgun (WGS) entry which is preliminary data.</text>
</comment>
<reference evidence="2" key="1">
    <citation type="submission" date="2020-03" db="EMBL/GenBank/DDBJ databases">
        <title>A high-quality chromosome-level genome assembly of a woody plant with both climbing and erect habits, Rhamnella rubrinervis.</title>
        <authorList>
            <person name="Lu Z."/>
            <person name="Yang Y."/>
            <person name="Zhu X."/>
            <person name="Sun Y."/>
        </authorList>
    </citation>
    <scope>NUCLEOTIDE SEQUENCE</scope>
    <source>
        <strain evidence="2">BYM</strain>
        <tissue evidence="2">Leaf</tissue>
    </source>
</reference>
<proteinExistence type="predicted"/>
<sequence>MPSSPTVVGNTGIRGSLVEPFLVMKSPPRSCQASYSCPLVCLLAPPRETSSHRPNCTPPPFQREDARSVFVLLVSSQIWFVRPVIVVLVIRHRDRLQLTAGHHTSSCHRCFTAFNRNRPKIDCEHPVAKTNKGVSNTANFTQGTLPKQSFVPSFAAMVSGFVPKTLLLETEDSCTEVQLHFEYFSEFCNNCHNLGHSVGRCNMMNRRAPQVAKPSEKGQGETKQATQRHKPPNSITHKDSVPSMVDSGVADSDSETDHADKDNTKGKSVQTVSSYIGVVHNDTVLNDTFDDLDDELPVHEDGVLQDPSDMQVLDRDGYTSRDQINMDTNMVLYDPTKAFSAAQQNLDLVASDHSVSETKDPNVWTIVKKKPGRVSGKLLCFTMLVFASRSLEDARILLSEEQIIYVDIMKVGGRQAVIGDFNAILGANERFGGGPPIHSSCTDFQAAVEAAGLLPIDTHGAFFTWGRRGTRSQVPLRSSSAAAESFKAWQCEACSSGLEQDIFCDIHEKITLAQEKLLSVQNIIGTEGFTEERLAEEATAVTL</sequence>
<protein>
    <recommendedName>
        <fullName evidence="4">Zinc knuckle CX2CX4HX4C domain-containing protein</fullName>
    </recommendedName>
</protein>
<evidence type="ECO:0000313" key="3">
    <source>
        <dbReference type="Proteomes" id="UP000796880"/>
    </source>
</evidence>
<evidence type="ECO:0000256" key="1">
    <source>
        <dbReference type="SAM" id="MobiDB-lite"/>
    </source>
</evidence>
<accession>A0A8K0GTV2</accession>
<dbReference type="OrthoDB" id="1113909at2759"/>
<gene>
    <name evidence="2" type="ORF">FNV43_RR15043</name>
</gene>